<comment type="similarity">
    <text evidence="1">Belongs to the transposase 8 family.</text>
</comment>
<dbReference type="GO" id="GO:0006313">
    <property type="term" value="P:DNA transposition"/>
    <property type="evidence" value="ECO:0007669"/>
    <property type="project" value="InterPro"/>
</dbReference>
<keyword evidence="4" id="KW-1185">Reference proteome</keyword>
<dbReference type="EMBL" id="CP011367">
    <property type="protein sequence ID" value="AKJ95361.1"/>
    <property type="molecule type" value="Genomic_DNA"/>
</dbReference>
<dbReference type="AlphaFoldDB" id="A0A0G3G953"/>
<name>A0A0G3G953_9GAMM</name>
<organism evidence="3 4">
    <name type="scientific">Thioalkalivibrio versutus</name>
    <dbReference type="NCBI Taxonomy" id="106634"/>
    <lineage>
        <taxon>Bacteria</taxon>
        <taxon>Pseudomonadati</taxon>
        <taxon>Pseudomonadota</taxon>
        <taxon>Gammaproteobacteria</taxon>
        <taxon>Chromatiales</taxon>
        <taxon>Ectothiorhodospiraceae</taxon>
        <taxon>Thioalkalivibrio</taxon>
    </lineage>
</organism>
<dbReference type="STRING" id="106634.TVD_08305"/>
<accession>A0A0G3G953</accession>
<evidence type="ECO:0000313" key="4">
    <source>
        <dbReference type="Proteomes" id="UP000064201"/>
    </source>
</evidence>
<reference evidence="3 4" key="1">
    <citation type="submission" date="2015-04" db="EMBL/GenBank/DDBJ databases">
        <title>Complete Sequence for the Genome of the Thioalkalivibrio versutus D301.</title>
        <authorList>
            <person name="Mu T."/>
            <person name="Zhou J."/>
            <person name="Xu X."/>
        </authorList>
    </citation>
    <scope>NUCLEOTIDE SEQUENCE [LARGE SCALE GENOMIC DNA]</scope>
    <source>
        <strain evidence="3 4">D301</strain>
    </source>
</reference>
<evidence type="ECO:0000256" key="1">
    <source>
        <dbReference type="ARBA" id="ARBA00009964"/>
    </source>
</evidence>
<feature type="coiled-coil region" evidence="2">
    <location>
        <begin position="62"/>
        <end position="89"/>
    </location>
</feature>
<dbReference type="Gene3D" id="1.10.10.60">
    <property type="entry name" value="Homeodomain-like"/>
    <property type="match status" value="1"/>
</dbReference>
<dbReference type="InterPro" id="IPR002514">
    <property type="entry name" value="Transposase_8"/>
</dbReference>
<evidence type="ECO:0000256" key="2">
    <source>
        <dbReference type="SAM" id="Coils"/>
    </source>
</evidence>
<dbReference type="SUPFAM" id="SSF46689">
    <property type="entry name" value="Homeodomain-like"/>
    <property type="match status" value="1"/>
</dbReference>
<dbReference type="GO" id="GO:0004803">
    <property type="term" value="F:transposase activity"/>
    <property type="evidence" value="ECO:0007669"/>
    <property type="project" value="InterPro"/>
</dbReference>
<evidence type="ECO:0000313" key="3">
    <source>
        <dbReference type="EMBL" id="AKJ95361.1"/>
    </source>
</evidence>
<proteinExistence type="inferred from homology"/>
<dbReference type="PANTHER" id="PTHR33215:SF12">
    <property type="entry name" value="TRANSPOSASE INSN FOR INSERTION SEQUENCE ELEMENT IS911A-RELATED"/>
    <property type="match status" value="1"/>
</dbReference>
<dbReference type="PATRIC" id="fig|106634.4.peg.1699"/>
<dbReference type="PANTHER" id="PTHR33215">
    <property type="entry name" value="PROTEIN DISTAL ANTENNA"/>
    <property type="match status" value="1"/>
</dbReference>
<keyword evidence="2" id="KW-0175">Coiled coil</keyword>
<gene>
    <name evidence="3" type="ORF">TVD_08305</name>
</gene>
<protein>
    <submittedName>
        <fullName evidence="3">Transposase</fullName>
    </submittedName>
</protein>
<dbReference type="KEGG" id="tvr:TVD_08305"/>
<dbReference type="Proteomes" id="UP000064201">
    <property type="component" value="Chromosome"/>
</dbReference>
<dbReference type="InterPro" id="IPR009057">
    <property type="entry name" value="Homeodomain-like_sf"/>
</dbReference>
<dbReference type="Pfam" id="PF01527">
    <property type="entry name" value="HTH_Tnp_1"/>
    <property type="match status" value="1"/>
</dbReference>
<dbReference type="InterPro" id="IPR051839">
    <property type="entry name" value="RD_transcriptional_regulator"/>
</dbReference>
<sequence>MARKRRSFSSEYKERVARMVVDDGLKVSVVCRDQDLGETAVRRWVDQLKAERTGQPGEGRPLTAEQQRIRQLEEENRRLKEDKELLKKASAFFARELK</sequence>
<dbReference type="GO" id="GO:0003677">
    <property type="term" value="F:DNA binding"/>
    <property type="evidence" value="ECO:0007669"/>
    <property type="project" value="InterPro"/>
</dbReference>